<proteinExistence type="predicted"/>
<protein>
    <submittedName>
        <fullName evidence="1">Uncharacterized protein</fullName>
    </submittedName>
</protein>
<gene>
    <name evidence="1" type="ORF">BO94DRAFT_533117</name>
</gene>
<keyword evidence="2" id="KW-1185">Reference proteome</keyword>
<dbReference type="OrthoDB" id="5412996at2759"/>
<dbReference type="Proteomes" id="UP000246702">
    <property type="component" value="Unassembled WGS sequence"/>
</dbReference>
<reference evidence="1 2" key="1">
    <citation type="submission" date="2016-12" db="EMBL/GenBank/DDBJ databases">
        <title>The genomes of Aspergillus section Nigri reveals drivers in fungal speciation.</title>
        <authorList>
            <consortium name="DOE Joint Genome Institute"/>
            <person name="Vesth T.C."/>
            <person name="Nybo J."/>
            <person name="Theobald S."/>
            <person name="Brandl J."/>
            <person name="Frisvad J.C."/>
            <person name="Nielsen K.F."/>
            <person name="Lyhne E.K."/>
            <person name="Kogle M.E."/>
            <person name="Kuo A."/>
            <person name="Riley R."/>
            <person name="Clum A."/>
            <person name="Nolan M."/>
            <person name="Lipzen A."/>
            <person name="Salamov A."/>
            <person name="Henrissat B."/>
            <person name="Wiebenga A."/>
            <person name="De Vries R.P."/>
            <person name="Grigoriev I.V."/>
            <person name="Mortensen U.H."/>
            <person name="Andersen M.R."/>
            <person name="Baker S.E."/>
        </authorList>
    </citation>
    <scope>NUCLEOTIDE SEQUENCE [LARGE SCALE GENOMIC DNA]</scope>
    <source>
        <strain evidence="1 2">CBS 115572</strain>
    </source>
</reference>
<comment type="caution">
    <text evidence="1">The sequence shown here is derived from an EMBL/GenBank/DDBJ whole genome shotgun (WGS) entry which is preliminary data.</text>
</comment>
<dbReference type="EMBL" id="MSFK01000008">
    <property type="protein sequence ID" value="PWY91658.1"/>
    <property type="molecule type" value="Genomic_DNA"/>
</dbReference>
<dbReference type="RefSeq" id="XP_025469386.1">
    <property type="nucleotide sequence ID" value="XM_025611268.1"/>
</dbReference>
<evidence type="ECO:0000313" key="2">
    <source>
        <dbReference type="Proteomes" id="UP000246702"/>
    </source>
</evidence>
<dbReference type="GeneID" id="37113411"/>
<accession>A0A317X3X3</accession>
<dbReference type="AlphaFoldDB" id="A0A317X3X3"/>
<organism evidence="1 2">
    <name type="scientific">Aspergillus sclerotioniger CBS 115572</name>
    <dbReference type="NCBI Taxonomy" id="1450535"/>
    <lineage>
        <taxon>Eukaryota</taxon>
        <taxon>Fungi</taxon>
        <taxon>Dikarya</taxon>
        <taxon>Ascomycota</taxon>
        <taxon>Pezizomycotina</taxon>
        <taxon>Eurotiomycetes</taxon>
        <taxon>Eurotiomycetidae</taxon>
        <taxon>Eurotiales</taxon>
        <taxon>Aspergillaceae</taxon>
        <taxon>Aspergillus</taxon>
        <taxon>Aspergillus subgen. Circumdati</taxon>
    </lineage>
</organism>
<sequence>MICDRRTCWFRGPILPLTGVIDWEYTYVAPAQFTYTAPGGFSSRVPRHGRQTSIGFYSGTPPSATLSQGIPVLRVRQNAKRKNSRVSTTIPSDGAVDGERALLRLSGRQEEFHV</sequence>
<name>A0A317X3X3_9EURO</name>
<evidence type="ECO:0000313" key="1">
    <source>
        <dbReference type="EMBL" id="PWY91658.1"/>
    </source>
</evidence>